<dbReference type="Proteomes" id="UP000234254">
    <property type="component" value="Unassembled WGS sequence"/>
</dbReference>
<dbReference type="RefSeq" id="XP_024690148.1">
    <property type="nucleotide sequence ID" value="XM_024834588.1"/>
</dbReference>
<reference evidence="1" key="1">
    <citation type="submission" date="2016-12" db="EMBL/GenBank/DDBJ databases">
        <title>The genomes of Aspergillus section Nigri reveals drivers in fungal speciation.</title>
        <authorList>
            <consortium name="DOE Joint Genome Institute"/>
            <person name="Vesth T.C."/>
            <person name="Nybo J."/>
            <person name="Theobald S."/>
            <person name="Brandl J."/>
            <person name="Frisvad J.C."/>
            <person name="Nielsen K.F."/>
            <person name="Lyhne E.K."/>
            <person name="Kogle M.E."/>
            <person name="Kuo A."/>
            <person name="Riley R."/>
            <person name="Clum A."/>
            <person name="Nolan M."/>
            <person name="Lipzen A."/>
            <person name="Salamov A."/>
            <person name="Henrissat B."/>
            <person name="Wiebenga A."/>
            <person name="De vries R.P."/>
            <person name="Grigoriev I.V."/>
            <person name="Mortensen U.H."/>
            <person name="Andersen M.R."/>
            <person name="Baker S.E."/>
        </authorList>
    </citation>
    <scope>NUCLEOTIDE SEQUENCE</scope>
    <source>
        <strain evidence="1">IBT 28561</strain>
    </source>
</reference>
<comment type="caution">
    <text evidence="1">The sequence shown here is derived from an EMBL/GenBank/DDBJ whole genome shotgun (WGS) entry which is preliminary data.</text>
</comment>
<accession>A0A2I1CVC0</accession>
<name>A0A2I1CVC0_ASPC2</name>
<protein>
    <recommendedName>
        <fullName evidence="3">Thioredoxin reductase</fullName>
    </recommendedName>
</protein>
<dbReference type="VEuPathDB" id="FungiDB:P168DRAFT_258191"/>
<dbReference type="GeneID" id="36542112"/>
<gene>
    <name evidence="1" type="ORF">P168DRAFT_258191</name>
</gene>
<keyword evidence="2" id="KW-1185">Reference proteome</keyword>
<organism evidence="1 2">
    <name type="scientific">Aspergillus campestris (strain IBT 28561)</name>
    <dbReference type="NCBI Taxonomy" id="1392248"/>
    <lineage>
        <taxon>Eukaryota</taxon>
        <taxon>Fungi</taxon>
        <taxon>Dikarya</taxon>
        <taxon>Ascomycota</taxon>
        <taxon>Pezizomycotina</taxon>
        <taxon>Eurotiomycetes</taxon>
        <taxon>Eurotiomycetidae</taxon>
        <taxon>Eurotiales</taxon>
        <taxon>Aspergillaceae</taxon>
        <taxon>Aspergillus</taxon>
        <taxon>Aspergillus subgen. Circumdati</taxon>
    </lineage>
</organism>
<evidence type="ECO:0000313" key="1">
    <source>
        <dbReference type="EMBL" id="PKY01554.1"/>
    </source>
</evidence>
<sequence>MTDFHFGGQPLNNDLVASISHVLRTAGIPNLLWGNYLLTVFGVPTIVDDAAFVVPDTLIETAYSTLTDIGFIPCAPSFNCARPYTRRCPPPTSHLHIDDNLAVSLHRKSDMLWAIPDLEDIDISRDADPNVVLACDRRLPPPIPGRGRGRFSSGLDAVWIPSAVRYCEALILLLCRDYGSAYEDYWVVLLTYMLEFVDGTELLDEDRLGEEYRPFYRALGQADPKMYTNLDALRRGLSKGGLLSVRPD</sequence>
<dbReference type="AlphaFoldDB" id="A0A2I1CVC0"/>
<dbReference type="OrthoDB" id="4499271at2759"/>
<proteinExistence type="predicted"/>
<dbReference type="EMBL" id="MSFM01000011">
    <property type="protein sequence ID" value="PKY01554.1"/>
    <property type="molecule type" value="Genomic_DNA"/>
</dbReference>
<evidence type="ECO:0000313" key="2">
    <source>
        <dbReference type="Proteomes" id="UP000234254"/>
    </source>
</evidence>
<evidence type="ECO:0008006" key="3">
    <source>
        <dbReference type="Google" id="ProtNLM"/>
    </source>
</evidence>